<feature type="region of interest" description="Disordered" evidence="8">
    <location>
        <begin position="942"/>
        <end position="975"/>
    </location>
</feature>
<dbReference type="Gene3D" id="1.10.533.10">
    <property type="entry name" value="Death Domain, Fas"/>
    <property type="match status" value="1"/>
</dbReference>
<evidence type="ECO:0000313" key="11">
    <source>
        <dbReference type="EMBL" id="VUZ43141.1"/>
    </source>
</evidence>
<accession>A0A564Y7A6</accession>
<dbReference type="Gene3D" id="2.60.220.30">
    <property type="match status" value="2"/>
</dbReference>
<keyword evidence="5" id="KW-0677">Repeat</keyword>
<proteinExistence type="predicted"/>
<organism evidence="11 12">
    <name type="scientific">Hymenolepis diminuta</name>
    <name type="common">Rat tapeworm</name>
    <dbReference type="NCBI Taxonomy" id="6216"/>
    <lineage>
        <taxon>Eukaryota</taxon>
        <taxon>Metazoa</taxon>
        <taxon>Spiralia</taxon>
        <taxon>Lophotrochozoa</taxon>
        <taxon>Platyhelminthes</taxon>
        <taxon>Cestoda</taxon>
        <taxon>Eucestoda</taxon>
        <taxon>Cyclophyllidea</taxon>
        <taxon>Hymenolepididae</taxon>
        <taxon>Hymenolepis</taxon>
    </lineage>
</organism>
<dbReference type="Pfam" id="PF17809">
    <property type="entry name" value="UPA_2"/>
    <property type="match status" value="1"/>
</dbReference>
<feature type="compositionally biased region" description="Pro residues" evidence="8">
    <location>
        <begin position="994"/>
        <end position="1004"/>
    </location>
</feature>
<reference evidence="11 12" key="1">
    <citation type="submission" date="2019-07" db="EMBL/GenBank/DDBJ databases">
        <authorList>
            <person name="Jastrzebski P J."/>
            <person name="Paukszto L."/>
            <person name="Jastrzebski P J."/>
        </authorList>
    </citation>
    <scope>NUCLEOTIDE SEQUENCE [LARGE SCALE GENOMIC DNA]</scope>
    <source>
        <strain evidence="11 12">WMS-il1</strain>
    </source>
</reference>
<evidence type="ECO:0008006" key="13">
    <source>
        <dbReference type="Google" id="ProtNLM"/>
    </source>
</evidence>
<gene>
    <name evidence="11" type="ORF">WMSIL1_LOCUS3950</name>
</gene>
<dbReference type="AlphaFoldDB" id="A0A564Y7A6"/>
<evidence type="ECO:0000256" key="1">
    <source>
        <dbReference type="ARBA" id="ARBA00004370"/>
    </source>
</evidence>
<sequence>SPNFGFDTAPSSTEKCQEYASTQVNFFTPVVPFDEQLLHETSAVPEHTENLSATLISDLQMEETSKVLAGPGDHLDAEWEMEIEPTLSAGKKPLAGGFLVSFLVDARGGLLESKRYPGLRFIIPPNASIGPLRIICRLLRYPSYAVQPPLNDGEGLACRLIEVGPVGVRFNSPILFEVPYCASVRGNQREIIVLRSENGEVWKEHPVDNTDQAVQDSLGAYFADAIPSTELKKRRVHRILTNSIPQYFALVTRTRQDLILVGPDGCTLTSTVDPRVKVTFPRGALQKKIRVGLQVQTVDHRLVEACLGSPRFAVSPIVTIEPRRRKFHRPIVVFIPLPKVAGKGEHQGGGKNQTPDLSTVRLLCSITGGTAQAIWEDITGSSPFSLQKDCVSFTTTVSARLWLIDCPNLSEISEMAARVYREATAVPYLGRFVVYARRHHPEESHVRCVCLTDDTEQKTLECQEGFEVIARSGSGSGDAADDSGLVEFLHNRSVWVETAGNLVPVSGIATSTPLTHEENGASPAADQLRFPVVRAFEENRLNTILRIKDVNSPPVGQLAFMPQQRQPGVDTVNPLCVLDVTLPRMAPSMIQEQNEKGLEESVANFFNGTSQNNDCGSIGHRYGNCHLIDSIARSDLDLKKVADNLGSDWPRVAPFLGLSEQDVSSIRDNEMDSDYKMALTCLTLWQERNGSAATGTALSQALKRADREDVIRQSMQNVSLVQHDPELSYALHSLEVIDGASATTNAASKESPTEKFMHVKSTVAEPVAVAVDDGIAENVITPIEISPQPHPEAESVTDTDREELKAALEVLVQQLEESADDGLSLLPDVPPTDVGDDMGVEEEELVPEIVHPGIKLESAVPAFIQEEIEREATGTTTSSPSHPNEPLDLDDIATAGDAQPNPSLPMPKKTRIALREEDNNVIEVLPGSPLKQDQQNLATTFQEFSPPSSLPPEPSVGVDSPLHHSAPYLPPAPHSPSSLYTHLSITRSNIDPSFRPPSPPPQIPPHLKELQVSPAASTETFRADFETQEGSSLLSNVNDNDPIISGEFVLIRQTIDDSNSPKVKQDTQMMIPVPLHATTCLGDGPLIGPGVCRVTTECRQQTLLDGHFRLRRSGANPSRHERLVRTRTDEVEGSEMVPPEPPQRTTSLRSSTSTLASFDTQQH</sequence>
<dbReference type="InterPro" id="IPR040745">
    <property type="entry name" value="Ankyrin_UPA"/>
</dbReference>
<feature type="region of interest" description="Disordered" evidence="8">
    <location>
        <begin position="988"/>
        <end position="1007"/>
    </location>
</feature>
<dbReference type="GO" id="GO:0016020">
    <property type="term" value="C:membrane"/>
    <property type="evidence" value="ECO:0007669"/>
    <property type="project" value="UniProtKB-SubCell"/>
</dbReference>
<feature type="non-terminal residue" evidence="11">
    <location>
        <position position="1"/>
    </location>
</feature>
<feature type="compositionally biased region" description="Polar residues" evidence="8">
    <location>
        <begin position="873"/>
        <end position="882"/>
    </location>
</feature>
<dbReference type="FunFam" id="2.60.220.30:FF:000009">
    <property type="entry name" value="Ankyrin 2, isoform G"/>
    <property type="match status" value="1"/>
</dbReference>
<dbReference type="Gene3D" id="2.60.40.2660">
    <property type="match status" value="1"/>
</dbReference>
<evidence type="ECO:0000256" key="2">
    <source>
        <dbReference type="ARBA" id="ARBA00004496"/>
    </source>
</evidence>
<dbReference type="GO" id="GO:0007165">
    <property type="term" value="P:signal transduction"/>
    <property type="evidence" value="ECO:0007669"/>
    <property type="project" value="InterPro"/>
</dbReference>
<dbReference type="PROSITE" id="PS50017">
    <property type="entry name" value="DEATH_DOMAIN"/>
    <property type="match status" value="1"/>
</dbReference>
<feature type="compositionally biased region" description="Low complexity" evidence="8">
    <location>
        <begin position="1144"/>
        <end position="1155"/>
    </location>
</feature>
<evidence type="ECO:0000259" key="10">
    <source>
        <dbReference type="PROSITE" id="PS51145"/>
    </source>
</evidence>
<evidence type="ECO:0000256" key="7">
    <source>
        <dbReference type="ARBA" id="ARBA00023136"/>
    </source>
</evidence>
<keyword evidence="6" id="KW-0040">ANK repeat</keyword>
<dbReference type="SMART" id="SM00005">
    <property type="entry name" value="DEATH"/>
    <property type="match status" value="1"/>
</dbReference>
<evidence type="ECO:0000256" key="3">
    <source>
        <dbReference type="ARBA" id="ARBA00022490"/>
    </source>
</evidence>
<dbReference type="InterPro" id="IPR000906">
    <property type="entry name" value="ZU5_dom"/>
</dbReference>
<keyword evidence="3" id="KW-0963">Cytoplasm</keyword>
<comment type="subcellular location">
    <subcellularLocation>
        <location evidence="2">Cytoplasm</location>
    </subcellularLocation>
    <subcellularLocation>
        <location evidence="1">Membrane</location>
    </subcellularLocation>
</comment>
<keyword evidence="4" id="KW-0597">Phosphoprotein</keyword>
<evidence type="ECO:0000256" key="4">
    <source>
        <dbReference type="ARBA" id="ARBA00022553"/>
    </source>
</evidence>
<dbReference type="Pfam" id="PF00791">
    <property type="entry name" value="ZU5"/>
    <property type="match status" value="2"/>
</dbReference>
<evidence type="ECO:0000256" key="5">
    <source>
        <dbReference type="ARBA" id="ARBA00022737"/>
    </source>
</evidence>
<dbReference type="InterPro" id="IPR051165">
    <property type="entry name" value="Multifunctional_ANK_Repeat"/>
</dbReference>
<dbReference type="SUPFAM" id="SSF47986">
    <property type="entry name" value="DEATH domain"/>
    <property type="match status" value="1"/>
</dbReference>
<evidence type="ECO:0000256" key="8">
    <source>
        <dbReference type="SAM" id="MobiDB-lite"/>
    </source>
</evidence>
<feature type="region of interest" description="Disordered" evidence="8">
    <location>
        <begin position="1113"/>
        <end position="1163"/>
    </location>
</feature>
<feature type="compositionally biased region" description="Basic and acidic residues" evidence="8">
    <location>
        <begin position="1118"/>
        <end position="1130"/>
    </location>
</feature>
<evidence type="ECO:0000256" key="6">
    <source>
        <dbReference type="ARBA" id="ARBA00023043"/>
    </source>
</evidence>
<feature type="region of interest" description="Disordered" evidence="8">
    <location>
        <begin position="871"/>
        <end position="907"/>
    </location>
</feature>
<protein>
    <recommendedName>
        <fullName evidence="13">Death domain-containing protein</fullName>
    </recommendedName>
</protein>
<dbReference type="PANTHER" id="PTHR24123">
    <property type="entry name" value="ANKYRIN REPEAT-CONTAINING"/>
    <property type="match status" value="1"/>
</dbReference>
<dbReference type="InterPro" id="IPR011029">
    <property type="entry name" value="DEATH-like_dom_sf"/>
</dbReference>
<dbReference type="GO" id="GO:0005737">
    <property type="term" value="C:cytoplasm"/>
    <property type="evidence" value="ECO:0007669"/>
    <property type="project" value="UniProtKB-SubCell"/>
</dbReference>
<feature type="domain" description="Death" evidence="9">
    <location>
        <begin position="634"/>
        <end position="718"/>
    </location>
</feature>
<keyword evidence="12" id="KW-1185">Reference proteome</keyword>
<dbReference type="Pfam" id="PF00531">
    <property type="entry name" value="Death"/>
    <property type="match status" value="1"/>
</dbReference>
<dbReference type="Proteomes" id="UP000321570">
    <property type="component" value="Unassembled WGS sequence"/>
</dbReference>
<dbReference type="SMART" id="SM00218">
    <property type="entry name" value="ZU5"/>
    <property type="match status" value="1"/>
</dbReference>
<evidence type="ECO:0000313" key="12">
    <source>
        <dbReference type="Proteomes" id="UP000321570"/>
    </source>
</evidence>
<feature type="domain" description="ZU5" evidence="10">
    <location>
        <begin position="255"/>
        <end position="366"/>
    </location>
</feature>
<dbReference type="PROSITE" id="PS51145">
    <property type="entry name" value="ZU5"/>
    <property type="match status" value="2"/>
</dbReference>
<dbReference type="EMBL" id="CABIJS010000111">
    <property type="protein sequence ID" value="VUZ43141.1"/>
    <property type="molecule type" value="Genomic_DNA"/>
</dbReference>
<evidence type="ECO:0000259" key="9">
    <source>
        <dbReference type="PROSITE" id="PS50017"/>
    </source>
</evidence>
<dbReference type="PANTHER" id="PTHR24123:SF141">
    <property type="entry name" value="ANKYRIN 2, ISOFORM U"/>
    <property type="match status" value="1"/>
</dbReference>
<name>A0A564Y7A6_HYMDI</name>
<keyword evidence="7" id="KW-0472">Membrane</keyword>
<dbReference type="InterPro" id="IPR000488">
    <property type="entry name" value="Death_dom"/>
</dbReference>
<feature type="domain" description="ZU5" evidence="10">
    <location>
        <begin position="98"/>
        <end position="227"/>
    </location>
</feature>